<protein>
    <submittedName>
        <fullName evidence="5">Type 1 glutamine amidotransferase-like domain-containing protein</fullName>
    </submittedName>
</protein>
<dbReference type="Pfam" id="PF03575">
    <property type="entry name" value="Peptidase_S51"/>
    <property type="match status" value="1"/>
</dbReference>
<dbReference type="InterPro" id="IPR029062">
    <property type="entry name" value="Class_I_gatase-like"/>
</dbReference>
<dbReference type="SUPFAM" id="SSF52317">
    <property type="entry name" value="Class I glutamine amidotransferase-like"/>
    <property type="match status" value="1"/>
</dbReference>
<evidence type="ECO:0000256" key="3">
    <source>
        <dbReference type="ARBA" id="ARBA00022801"/>
    </source>
</evidence>
<sequence>MKTLFLCSYFAEVQPLFETFADQHELKKKILFIPTAGNVEEYRDYIDEGRDILADLQFEVDLLDIATAAEAVVREKIAQTPYLYISGGNTFYLLQELKRKNLLPLIRKRINQGMVYIGESAGARFFRERTDAMCVLSIKFLLRFLDDCKRKYH</sequence>
<keyword evidence="4" id="KW-0720">Serine protease</keyword>
<dbReference type="EMBL" id="JABASA010000010">
    <property type="protein sequence ID" value="NMD49201.1"/>
    <property type="molecule type" value="Genomic_DNA"/>
</dbReference>
<evidence type="ECO:0000256" key="4">
    <source>
        <dbReference type="ARBA" id="ARBA00022825"/>
    </source>
</evidence>
<gene>
    <name evidence="5" type="ORF">HHO37_05850</name>
</gene>
<accession>A0A7X9LDK4</accession>
<dbReference type="InterPro" id="IPR005320">
    <property type="entry name" value="Peptidase_S51"/>
</dbReference>
<dbReference type="PANTHER" id="PTHR20842">
    <property type="entry name" value="PROTEASE S51 ALPHA-ASPARTYL DIPEPTIDASE"/>
    <property type="match status" value="1"/>
</dbReference>
<organism evidence="5 6">
    <name type="scientific">Streptococcus ratti</name>
    <dbReference type="NCBI Taxonomy" id="1341"/>
    <lineage>
        <taxon>Bacteria</taxon>
        <taxon>Bacillati</taxon>
        <taxon>Bacillota</taxon>
        <taxon>Bacilli</taxon>
        <taxon>Lactobacillales</taxon>
        <taxon>Streptococcaceae</taxon>
        <taxon>Streptococcus</taxon>
    </lineage>
</organism>
<evidence type="ECO:0000256" key="2">
    <source>
        <dbReference type="ARBA" id="ARBA00022670"/>
    </source>
</evidence>
<dbReference type="Proteomes" id="UP000532121">
    <property type="component" value="Unassembled WGS sequence"/>
</dbReference>
<keyword evidence="5" id="KW-0315">Glutamine amidotransferase</keyword>
<dbReference type="GO" id="GO:0006508">
    <property type="term" value="P:proteolysis"/>
    <property type="evidence" value="ECO:0007669"/>
    <property type="project" value="UniProtKB-KW"/>
</dbReference>
<dbReference type="GO" id="GO:0008236">
    <property type="term" value="F:serine-type peptidase activity"/>
    <property type="evidence" value="ECO:0007669"/>
    <property type="project" value="UniProtKB-KW"/>
</dbReference>
<reference evidence="5 6" key="1">
    <citation type="submission" date="2020-04" db="EMBL/GenBank/DDBJ databases">
        <title>MicrobeNet Type strains.</title>
        <authorList>
            <person name="Nicholson A.C."/>
        </authorList>
    </citation>
    <scope>NUCLEOTIDE SEQUENCE [LARGE SCALE GENOMIC DNA]</scope>
    <source>
        <strain evidence="5 6">DSM 22768</strain>
    </source>
</reference>
<proteinExistence type="inferred from homology"/>
<comment type="caution">
    <text evidence="5">The sequence shown here is derived from an EMBL/GenBank/DDBJ whole genome shotgun (WGS) entry which is preliminary data.</text>
</comment>
<comment type="similarity">
    <text evidence="1">Belongs to the peptidase S51 family.</text>
</comment>
<name>A0A7X9LDK4_STRRT</name>
<dbReference type="PANTHER" id="PTHR20842:SF0">
    <property type="entry name" value="ALPHA-ASPARTYL DIPEPTIDASE"/>
    <property type="match status" value="1"/>
</dbReference>
<evidence type="ECO:0000313" key="6">
    <source>
        <dbReference type="Proteomes" id="UP000532121"/>
    </source>
</evidence>
<dbReference type="CDD" id="cd03129">
    <property type="entry name" value="GAT1_Peptidase_E_like"/>
    <property type="match status" value="1"/>
</dbReference>
<evidence type="ECO:0000256" key="1">
    <source>
        <dbReference type="ARBA" id="ARBA00006534"/>
    </source>
</evidence>
<evidence type="ECO:0000313" key="5">
    <source>
        <dbReference type="EMBL" id="NMD49201.1"/>
    </source>
</evidence>
<dbReference type="AlphaFoldDB" id="A0A7X9LDK4"/>
<keyword evidence="2" id="KW-0645">Protease</keyword>
<keyword evidence="3" id="KW-0378">Hydrolase</keyword>
<dbReference type="Gene3D" id="3.40.50.880">
    <property type="match status" value="1"/>
</dbReference>